<reference evidence="1 2" key="1">
    <citation type="submission" date="2022-08" db="EMBL/GenBank/DDBJ databases">
        <title>Lysinibacillus sequencing.</title>
        <authorList>
            <person name="Dunlap C."/>
        </authorList>
    </citation>
    <scope>NUCLEOTIDE SEQUENCE [LARGE SCALE GENOMIC DNA]</scope>
    <source>
        <strain evidence="1 2">PB211</strain>
    </source>
</reference>
<accession>A0ABT2DJJ7</accession>
<dbReference type="NCBIfam" id="TIGR04019">
    <property type="entry name" value="B_thiol_YtxJ"/>
    <property type="match status" value="1"/>
</dbReference>
<evidence type="ECO:0000313" key="2">
    <source>
        <dbReference type="Proteomes" id="UP001525021"/>
    </source>
</evidence>
<organism evidence="1 2">
    <name type="scientific">Lysinibacillus pinottii</name>
    <dbReference type="NCBI Taxonomy" id="2973932"/>
    <lineage>
        <taxon>Bacteria</taxon>
        <taxon>Bacillati</taxon>
        <taxon>Bacillota</taxon>
        <taxon>Bacilli</taxon>
        <taxon>Bacillales</taxon>
        <taxon>Bacillaceae</taxon>
        <taxon>Lysinibacillus</taxon>
    </lineage>
</organism>
<dbReference type="EMBL" id="JANTOO010000004">
    <property type="protein sequence ID" value="MCS1394954.1"/>
    <property type="molecule type" value="Genomic_DNA"/>
</dbReference>
<dbReference type="Gene3D" id="3.40.30.10">
    <property type="entry name" value="Glutaredoxin"/>
    <property type="match status" value="1"/>
</dbReference>
<comment type="caution">
    <text evidence="1">The sequence shown here is derived from an EMBL/GenBank/DDBJ whole genome shotgun (WGS) entry which is preliminary data.</text>
</comment>
<keyword evidence="2" id="KW-1185">Reference proteome</keyword>
<dbReference type="Proteomes" id="UP001525021">
    <property type="component" value="Unassembled WGS sequence"/>
</dbReference>
<proteinExistence type="predicted"/>
<evidence type="ECO:0000313" key="1">
    <source>
        <dbReference type="EMBL" id="MCS1394954.1"/>
    </source>
</evidence>
<gene>
    <name evidence="1" type="primary">ytxJ</name>
    <name evidence="1" type="ORF">NXZ79_02585</name>
</gene>
<name>A0ABT2DJJ7_9BACI</name>
<dbReference type="RefSeq" id="WP_012292568.1">
    <property type="nucleotide sequence ID" value="NZ_JANTOO010000004.1"/>
</dbReference>
<protein>
    <submittedName>
        <fullName evidence="1">Bacillithiol system redox-active protein YtxJ</fullName>
    </submittedName>
</protein>
<sequence length="109" mass="12588">MQRIKTLVSWGEVLEQSHKKPCLVLKFSLTCISSISALKEFKALATELPKYLVIIQKERDVSNAIERDLQVKHESPQLLILQDGKGIWQATHYKIKRPLLTEGLRMYVK</sequence>
<dbReference type="Pfam" id="PF11009">
    <property type="entry name" value="BrxC"/>
    <property type="match status" value="1"/>
</dbReference>
<dbReference type="InterPro" id="IPR022551">
    <property type="entry name" value="BrxC"/>
</dbReference>